<dbReference type="InterPro" id="IPR036397">
    <property type="entry name" value="RNaseH_sf"/>
</dbReference>
<dbReference type="AlphaFoldDB" id="A0A645A6C9"/>
<keyword evidence="9" id="KW-0479">Metal-binding</keyword>
<dbReference type="EC" id="3.1.26.4" evidence="5"/>
<keyword evidence="7" id="KW-0963">Cytoplasm</keyword>
<dbReference type="NCBIfam" id="NF000594">
    <property type="entry name" value="PRK00015.1-1"/>
    <property type="match status" value="1"/>
</dbReference>
<keyword evidence="10" id="KW-0255">Endonuclease</keyword>
<dbReference type="GO" id="GO:0006298">
    <property type="term" value="P:mismatch repair"/>
    <property type="evidence" value="ECO:0007669"/>
    <property type="project" value="TreeGrafter"/>
</dbReference>
<accession>A0A645A6C9</accession>
<evidence type="ECO:0000256" key="5">
    <source>
        <dbReference type="ARBA" id="ARBA00012180"/>
    </source>
</evidence>
<dbReference type="EMBL" id="VSSQ01012184">
    <property type="protein sequence ID" value="MPM48627.1"/>
    <property type="molecule type" value="Genomic_DNA"/>
</dbReference>
<dbReference type="GO" id="GO:0043137">
    <property type="term" value="P:DNA replication, removal of RNA primer"/>
    <property type="evidence" value="ECO:0007669"/>
    <property type="project" value="TreeGrafter"/>
</dbReference>
<evidence type="ECO:0000313" key="14">
    <source>
        <dbReference type="EMBL" id="MPM48627.1"/>
    </source>
</evidence>
<comment type="caution">
    <text evidence="14">The sequence shown here is derived from an EMBL/GenBank/DDBJ whole genome shotgun (WGS) entry which is preliminary data.</text>
</comment>
<proteinExistence type="inferred from homology"/>
<dbReference type="GO" id="GO:0004523">
    <property type="term" value="F:RNA-DNA hybrid ribonuclease activity"/>
    <property type="evidence" value="ECO:0007669"/>
    <property type="project" value="UniProtKB-EC"/>
</dbReference>
<dbReference type="GO" id="GO:0032299">
    <property type="term" value="C:ribonuclease H2 complex"/>
    <property type="evidence" value="ECO:0007669"/>
    <property type="project" value="TreeGrafter"/>
</dbReference>
<comment type="subcellular location">
    <subcellularLocation>
        <location evidence="3">Cytoplasm</location>
    </subcellularLocation>
</comment>
<reference evidence="14" key="1">
    <citation type="submission" date="2019-08" db="EMBL/GenBank/DDBJ databases">
        <authorList>
            <person name="Kucharzyk K."/>
            <person name="Murdoch R.W."/>
            <person name="Higgins S."/>
            <person name="Loffler F."/>
        </authorList>
    </citation>
    <scope>NUCLEOTIDE SEQUENCE</scope>
</reference>
<evidence type="ECO:0000256" key="10">
    <source>
        <dbReference type="ARBA" id="ARBA00022759"/>
    </source>
</evidence>
<keyword evidence="12" id="KW-0464">Manganese</keyword>
<keyword evidence="11 14" id="KW-0378">Hydrolase</keyword>
<comment type="function">
    <text evidence="2">Endonuclease that specifically degrades the RNA of RNA-DNA hybrids.</text>
</comment>
<dbReference type="GO" id="GO:0003723">
    <property type="term" value="F:RNA binding"/>
    <property type="evidence" value="ECO:0007669"/>
    <property type="project" value="InterPro"/>
</dbReference>
<protein>
    <recommendedName>
        <fullName evidence="6">Ribonuclease HII</fullName>
        <ecNumber evidence="5">3.1.26.4</ecNumber>
    </recommendedName>
</protein>
<dbReference type="PANTHER" id="PTHR10954">
    <property type="entry name" value="RIBONUCLEASE H2 SUBUNIT A"/>
    <property type="match status" value="1"/>
</dbReference>
<evidence type="ECO:0000256" key="1">
    <source>
        <dbReference type="ARBA" id="ARBA00000077"/>
    </source>
</evidence>
<comment type="similarity">
    <text evidence="4">Belongs to the RNase HII family.</text>
</comment>
<dbReference type="SUPFAM" id="SSF53098">
    <property type="entry name" value="Ribonuclease H-like"/>
    <property type="match status" value="1"/>
</dbReference>
<dbReference type="NCBIfam" id="NF000595">
    <property type="entry name" value="PRK00015.1-3"/>
    <property type="match status" value="1"/>
</dbReference>
<dbReference type="GO" id="GO:0046872">
    <property type="term" value="F:metal ion binding"/>
    <property type="evidence" value="ECO:0007669"/>
    <property type="project" value="UniProtKB-KW"/>
</dbReference>
<evidence type="ECO:0000256" key="8">
    <source>
        <dbReference type="ARBA" id="ARBA00022722"/>
    </source>
</evidence>
<dbReference type="GO" id="GO:0005737">
    <property type="term" value="C:cytoplasm"/>
    <property type="evidence" value="ECO:0007669"/>
    <property type="project" value="UniProtKB-SubCell"/>
</dbReference>
<evidence type="ECO:0000259" key="13">
    <source>
        <dbReference type="PROSITE" id="PS51975"/>
    </source>
</evidence>
<dbReference type="PANTHER" id="PTHR10954:SF23">
    <property type="entry name" value="RIBONUCLEASE"/>
    <property type="match status" value="1"/>
</dbReference>
<organism evidence="14">
    <name type="scientific">bioreactor metagenome</name>
    <dbReference type="NCBI Taxonomy" id="1076179"/>
    <lineage>
        <taxon>unclassified sequences</taxon>
        <taxon>metagenomes</taxon>
        <taxon>ecological metagenomes</taxon>
    </lineage>
</organism>
<evidence type="ECO:0000256" key="6">
    <source>
        <dbReference type="ARBA" id="ARBA00019179"/>
    </source>
</evidence>
<gene>
    <name evidence="14" type="primary">rnhB_26</name>
    <name evidence="14" type="ORF">SDC9_95353</name>
</gene>
<evidence type="ECO:0000256" key="12">
    <source>
        <dbReference type="ARBA" id="ARBA00023211"/>
    </source>
</evidence>
<dbReference type="InterPro" id="IPR022898">
    <property type="entry name" value="RNase_HII"/>
</dbReference>
<dbReference type="PROSITE" id="PS51975">
    <property type="entry name" value="RNASE_H_2"/>
    <property type="match status" value="1"/>
</dbReference>
<feature type="domain" description="RNase H type-2" evidence="13">
    <location>
        <begin position="26"/>
        <end position="209"/>
    </location>
</feature>
<dbReference type="InterPro" id="IPR024567">
    <property type="entry name" value="RNase_HII/HIII_dom"/>
</dbReference>
<dbReference type="CDD" id="cd07182">
    <property type="entry name" value="RNase_HII_bacteria_HII_like"/>
    <property type="match status" value="1"/>
</dbReference>
<dbReference type="Pfam" id="PF01351">
    <property type="entry name" value="RNase_HII"/>
    <property type="match status" value="1"/>
</dbReference>
<evidence type="ECO:0000256" key="7">
    <source>
        <dbReference type="ARBA" id="ARBA00022490"/>
    </source>
</evidence>
<evidence type="ECO:0000256" key="11">
    <source>
        <dbReference type="ARBA" id="ARBA00022801"/>
    </source>
</evidence>
<dbReference type="InterPro" id="IPR012337">
    <property type="entry name" value="RNaseH-like_sf"/>
</dbReference>
<dbReference type="InterPro" id="IPR001352">
    <property type="entry name" value="RNase_HII/HIII"/>
</dbReference>
<sequence>MTRLPEEERLSRLAEPDRAFWEREGILLAGMDEVGRGPLAGPVVVCCAAMPQNPLIRYVNDSKKVSEPRREALYSELAETALGFSLGWVWPETIDEINILQATRQAFWEAFLDMPVTVTDVLVDAMKDLDIPARQHSLIHGDALSYSIACASILAKVTRDRYMLEQDALYPEYGFARNKGYGTSEHIMALKRFGPCPIHRRSFIGKFLT</sequence>
<dbReference type="Gene3D" id="3.30.420.10">
    <property type="entry name" value="Ribonuclease H-like superfamily/Ribonuclease H"/>
    <property type="match status" value="1"/>
</dbReference>
<keyword evidence="8" id="KW-0540">Nuclease</keyword>
<evidence type="ECO:0000256" key="9">
    <source>
        <dbReference type="ARBA" id="ARBA00022723"/>
    </source>
</evidence>
<evidence type="ECO:0000256" key="3">
    <source>
        <dbReference type="ARBA" id="ARBA00004496"/>
    </source>
</evidence>
<name>A0A645A6C9_9ZZZZ</name>
<evidence type="ECO:0000256" key="2">
    <source>
        <dbReference type="ARBA" id="ARBA00004065"/>
    </source>
</evidence>
<dbReference type="HAMAP" id="MF_00052_B">
    <property type="entry name" value="RNase_HII_B"/>
    <property type="match status" value="1"/>
</dbReference>
<evidence type="ECO:0000256" key="4">
    <source>
        <dbReference type="ARBA" id="ARBA00007383"/>
    </source>
</evidence>
<comment type="catalytic activity">
    <reaction evidence="1">
        <text>Endonucleolytic cleavage to 5'-phosphomonoester.</text>
        <dbReference type="EC" id="3.1.26.4"/>
    </reaction>
</comment>